<dbReference type="GO" id="GO:0016757">
    <property type="term" value="F:glycosyltransferase activity"/>
    <property type="evidence" value="ECO:0007669"/>
    <property type="project" value="UniProtKB-KW"/>
</dbReference>
<dbReference type="EC" id="2.4.-.-" evidence="6"/>
<keyword evidence="3 6" id="KW-0808">Transferase</keyword>
<comment type="caution">
    <text evidence="6">The sequence shown here is derived from an EMBL/GenBank/DDBJ whole genome shotgun (WGS) entry which is preliminary data.</text>
</comment>
<evidence type="ECO:0000313" key="7">
    <source>
        <dbReference type="Proteomes" id="UP001589758"/>
    </source>
</evidence>
<sequence length="272" mass="31681">MTCKFSVLMSLYHRERADFLYECLESLNIQTLRPDDVVIVYDGEVGNDLHSVVLDFMAKLPIRIIKLDSNVGLGNALNVGILHCKHELIARMDTDDICVYNRFEKQIPFMINNPKISICGSFIQEIDPETDEKISLRTVPVMHEDIVKSYLYKSPFNHMTVVYRKSDILAVGSYMHLHLMEDWYLWIRMIAAGKLGENLSEPLVNARAGYNMLSRRRGLKYAESEYKIMLIKNELLLSNRFMNFFVFFLRAVLRFMPVVLLGLVYKILRKKL</sequence>
<feature type="transmembrane region" description="Helical" evidence="4">
    <location>
        <begin position="241"/>
        <end position="265"/>
    </location>
</feature>
<dbReference type="RefSeq" id="WP_385876711.1">
    <property type="nucleotide sequence ID" value="NZ_JBHLXE010000070.1"/>
</dbReference>
<accession>A0ABV6CAH2</accession>
<proteinExistence type="inferred from homology"/>
<protein>
    <submittedName>
        <fullName evidence="6">Glycosyltransferase</fullName>
        <ecNumber evidence="6">2.4.-.-</ecNumber>
    </submittedName>
</protein>
<dbReference type="Proteomes" id="UP001589758">
    <property type="component" value="Unassembled WGS sequence"/>
</dbReference>
<dbReference type="SUPFAM" id="SSF53448">
    <property type="entry name" value="Nucleotide-diphospho-sugar transferases"/>
    <property type="match status" value="1"/>
</dbReference>
<dbReference type="EMBL" id="JBHLXE010000070">
    <property type="protein sequence ID" value="MFC0179607.1"/>
    <property type="molecule type" value="Genomic_DNA"/>
</dbReference>
<evidence type="ECO:0000256" key="2">
    <source>
        <dbReference type="ARBA" id="ARBA00022676"/>
    </source>
</evidence>
<evidence type="ECO:0000256" key="1">
    <source>
        <dbReference type="ARBA" id="ARBA00006739"/>
    </source>
</evidence>
<organism evidence="6 7">
    <name type="scientific">Thorsellia kenyensis</name>
    <dbReference type="NCBI Taxonomy" id="1549888"/>
    <lineage>
        <taxon>Bacteria</taxon>
        <taxon>Pseudomonadati</taxon>
        <taxon>Pseudomonadota</taxon>
        <taxon>Gammaproteobacteria</taxon>
        <taxon>Enterobacterales</taxon>
        <taxon>Thorselliaceae</taxon>
        <taxon>Thorsellia</taxon>
    </lineage>
</organism>
<dbReference type="PANTHER" id="PTHR43685:SF5">
    <property type="entry name" value="GLYCOSYLTRANSFERASE EPSE-RELATED"/>
    <property type="match status" value="1"/>
</dbReference>
<comment type="similarity">
    <text evidence="1">Belongs to the glycosyltransferase 2 family.</text>
</comment>
<keyword evidence="4" id="KW-1133">Transmembrane helix</keyword>
<evidence type="ECO:0000259" key="5">
    <source>
        <dbReference type="Pfam" id="PF00535"/>
    </source>
</evidence>
<dbReference type="InterPro" id="IPR001173">
    <property type="entry name" value="Glyco_trans_2-like"/>
</dbReference>
<dbReference type="Gene3D" id="3.90.550.10">
    <property type="entry name" value="Spore Coat Polysaccharide Biosynthesis Protein SpsA, Chain A"/>
    <property type="match status" value="1"/>
</dbReference>
<feature type="domain" description="Glycosyltransferase 2-like" evidence="5">
    <location>
        <begin position="6"/>
        <end position="157"/>
    </location>
</feature>
<keyword evidence="4" id="KW-0472">Membrane</keyword>
<dbReference type="InterPro" id="IPR029044">
    <property type="entry name" value="Nucleotide-diphossugar_trans"/>
</dbReference>
<reference evidence="6 7" key="1">
    <citation type="submission" date="2024-09" db="EMBL/GenBank/DDBJ databases">
        <authorList>
            <person name="Sun Q."/>
            <person name="Mori K."/>
        </authorList>
    </citation>
    <scope>NUCLEOTIDE SEQUENCE [LARGE SCALE GENOMIC DNA]</scope>
    <source>
        <strain evidence="6 7">CCM 8545</strain>
    </source>
</reference>
<evidence type="ECO:0000256" key="3">
    <source>
        <dbReference type="ARBA" id="ARBA00022679"/>
    </source>
</evidence>
<keyword evidence="2 6" id="KW-0328">Glycosyltransferase</keyword>
<evidence type="ECO:0000256" key="4">
    <source>
        <dbReference type="SAM" id="Phobius"/>
    </source>
</evidence>
<evidence type="ECO:0000313" key="6">
    <source>
        <dbReference type="EMBL" id="MFC0179607.1"/>
    </source>
</evidence>
<dbReference type="Pfam" id="PF00535">
    <property type="entry name" value="Glycos_transf_2"/>
    <property type="match status" value="1"/>
</dbReference>
<keyword evidence="7" id="KW-1185">Reference proteome</keyword>
<name>A0ABV6CAH2_9GAMM</name>
<dbReference type="InterPro" id="IPR050834">
    <property type="entry name" value="Glycosyltransf_2"/>
</dbReference>
<keyword evidence="4" id="KW-0812">Transmembrane</keyword>
<dbReference type="PANTHER" id="PTHR43685">
    <property type="entry name" value="GLYCOSYLTRANSFERASE"/>
    <property type="match status" value="1"/>
</dbReference>
<gene>
    <name evidence="6" type="ORF">ACFFIT_05840</name>
</gene>